<keyword evidence="2" id="KW-1185">Reference proteome</keyword>
<protein>
    <submittedName>
        <fullName evidence="1">Uncharacterized protein</fullName>
    </submittedName>
</protein>
<comment type="caution">
    <text evidence="1">The sequence shown here is derived from an EMBL/GenBank/DDBJ whole genome shotgun (WGS) entry which is preliminary data.</text>
</comment>
<accession>A0ACC3D6Q1</accession>
<organism evidence="1 2">
    <name type="scientific">Coniosporium uncinatum</name>
    <dbReference type="NCBI Taxonomy" id="93489"/>
    <lineage>
        <taxon>Eukaryota</taxon>
        <taxon>Fungi</taxon>
        <taxon>Dikarya</taxon>
        <taxon>Ascomycota</taxon>
        <taxon>Pezizomycotina</taxon>
        <taxon>Dothideomycetes</taxon>
        <taxon>Dothideomycetes incertae sedis</taxon>
        <taxon>Coniosporium</taxon>
    </lineage>
</organism>
<proteinExistence type="predicted"/>
<name>A0ACC3D6Q1_9PEZI</name>
<sequence length="140" mass="15283">MGHTTTPAPSYYLWTPRASDFPNKLAPNMSGAAARGNTFFITTLHISQPEKVAQLNASGAMPDENMYFDYSDSFSMTTGFSVKAIEARAEHVRNVYQQDIHLGVGIGVGLGVPILVAVTAVLTSWLTKRSHRKRSVAQKI</sequence>
<reference evidence="1" key="1">
    <citation type="submission" date="2024-09" db="EMBL/GenBank/DDBJ databases">
        <title>Black Yeasts Isolated from many extreme environments.</title>
        <authorList>
            <person name="Coleine C."/>
            <person name="Stajich J.E."/>
            <person name="Selbmann L."/>
        </authorList>
    </citation>
    <scope>NUCLEOTIDE SEQUENCE</scope>
    <source>
        <strain evidence="1">CCFEE 5737</strain>
    </source>
</reference>
<evidence type="ECO:0000313" key="2">
    <source>
        <dbReference type="Proteomes" id="UP001186974"/>
    </source>
</evidence>
<dbReference type="EMBL" id="JAWDJW010007155">
    <property type="protein sequence ID" value="KAK3062720.1"/>
    <property type="molecule type" value="Genomic_DNA"/>
</dbReference>
<evidence type="ECO:0000313" key="1">
    <source>
        <dbReference type="EMBL" id="KAK3062720.1"/>
    </source>
</evidence>
<dbReference type="Proteomes" id="UP001186974">
    <property type="component" value="Unassembled WGS sequence"/>
</dbReference>
<gene>
    <name evidence="1" type="ORF">LTS18_003491</name>
</gene>